<feature type="coiled-coil region" evidence="1">
    <location>
        <begin position="486"/>
        <end position="513"/>
    </location>
</feature>
<evidence type="ECO:0000256" key="1">
    <source>
        <dbReference type="SAM" id="Coils"/>
    </source>
</evidence>
<evidence type="ECO:0000256" key="2">
    <source>
        <dbReference type="SAM" id="MobiDB-lite"/>
    </source>
</evidence>
<sequence length="518" mass="57485">MIKANFRGCPLLEAKKEPPSCVCARAYLGFELEESFYRHNEVTEQSSPFRRLTGIAKWGDRMVHLSLQPAGSMVQCVASRLRRQETILMPENSDRLESGYSKVQLSPLLQDACKKGHRLIQCDWARQKGGRTSVSPGRPSSGKPTELLNEREFREHFFILNGVSVQLVDGNPTSTEKTAHDAIFFSNEQFNDRRGRLVEWVEKASFVHLNNLFEITTNERNHQTLLTARTCLWASSSVACSPVKKKKPCAKVTKVSASVPASPSASTPSSSTSADSSIQASEGSFDFLDFERSDSGARLYEPKSEPIALNVINEPEVEDDMATDLRADFKERHRKCLHEAIEVAVPPAKRACLVGVQEEPMRDVPPGLVLPLDTVGLSNIPTVEKEISMVPDGAPGGAAPVEEVLDQNDTPASVPFLDDGDAEAVEVRNMVHQRGLLFERLEVAEDMWTFIYHRMSSDEELCAKLERVENDLVVAQKAATEGAEALKLAKEKKEVIRTEVDKLREEGRAAKAKLKEAK</sequence>
<accession>A0A438G6D9</accession>
<comment type="caution">
    <text evidence="3">The sequence shown here is derived from an EMBL/GenBank/DDBJ whole genome shotgun (WGS) entry which is preliminary data.</text>
</comment>
<proteinExistence type="predicted"/>
<gene>
    <name evidence="3" type="ORF">CK203_063284</name>
</gene>
<protein>
    <submittedName>
        <fullName evidence="3">Uncharacterized protein</fullName>
    </submittedName>
</protein>
<keyword evidence="1" id="KW-0175">Coiled coil</keyword>
<evidence type="ECO:0000313" key="3">
    <source>
        <dbReference type="EMBL" id="RVW67731.1"/>
    </source>
</evidence>
<feature type="compositionally biased region" description="Low complexity" evidence="2">
    <location>
        <begin position="256"/>
        <end position="277"/>
    </location>
</feature>
<reference evidence="3 4" key="1">
    <citation type="journal article" date="2018" name="PLoS Genet.">
        <title>Population sequencing reveals clonal diversity and ancestral inbreeding in the grapevine cultivar Chardonnay.</title>
        <authorList>
            <person name="Roach M.J."/>
            <person name="Johnson D.L."/>
            <person name="Bohlmann J."/>
            <person name="van Vuuren H.J."/>
            <person name="Jones S.J."/>
            <person name="Pretorius I.S."/>
            <person name="Schmidt S.A."/>
            <person name="Borneman A.R."/>
        </authorList>
    </citation>
    <scope>NUCLEOTIDE SEQUENCE [LARGE SCALE GENOMIC DNA]</scope>
    <source>
        <strain evidence="4">cv. Chardonnay</strain>
        <tissue evidence="3">Leaf</tissue>
    </source>
</reference>
<feature type="region of interest" description="Disordered" evidence="2">
    <location>
        <begin position="256"/>
        <end position="278"/>
    </location>
</feature>
<dbReference type="Proteomes" id="UP000288805">
    <property type="component" value="Unassembled WGS sequence"/>
</dbReference>
<dbReference type="EMBL" id="QGNW01000569">
    <property type="protein sequence ID" value="RVW67731.1"/>
    <property type="molecule type" value="Genomic_DNA"/>
</dbReference>
<name>A0A438G6D9_VITVI</name>
<dbReference type="AlphaFoldDB" id="A0A438G6D9"/>
<evidence type="ECO:0000313" key="4">
    <source>
        <dbReference type="Proteomes" id="UP000288805"/>
    </source>
</evidence>
<organism evidence="3 4">
    <name type="scientific">Vitis vinifera</name>
    <name type="common">Grape</name>
    <dbReference type="NCBI Taxonomy" id="29760"/>
    <lineage>
        <taxon>Eukaryota</taxon>
        <taxon>Viridiplantae</taxon>
        <taxon>Streptophyta</taxon>
        <taxon>Embryophyta</taxon>
        <taxon>Tracheophyta</taxon>
        <taxon>Spermatophyta</taxon>
        <taxon>Magnoliopsida</taxon>
        <taxon>eudicotyledons</taxon>
        <taxon>Gunneridae</taxon>
        <taxon>Pentapetalae</taxon>
        <taxon>rosids</taxon>
        <taxon>Vitales</taxon>
        <taxon>Vitaceae</taxon>
        <taxon>Viteae</taxon>
        <taxon>Vitis</taxon>
    </lineage>
</organism>